<dbReference type="KEGG" id="crd:CRES_1078"/>
<accession>F8E2M1</accession>
<reference evidence="2 3" key="1">
    <citation type="journal article" date="2012" name="BMC Genomics">
        <title>Complete genome sequence, lifestyle, and multi-drug resistance of the human pathogen Corynebacterium resistens DSM 45100 isolated from blood samples of a leukemia patient.</title>
        <authorList>
            <person name="Schroder J."/>
            <person name="Maus I."/>
            <person name="Meyer K."/>
            <person name="Wordemann S."/>
            <person name="Blom J."/>
            <person name="Jaenicke S."/>
            <person name="Schneider J."/>
            <person name="Trost E."/>
            <person name="Tauch A."/>
        </authorList>
    </citation>
    <scope>NUCLEOTIDE SEQUENCE [LARGE SCALE GENOMIC DNA]</scope>
    <source>
        <strain evidence="3">DSM 45100 / JCM 12819 / CCUG 50093 / GTC 2026 / SICGH 158</strain>
    </source>
</reference>
<proteinExistence type="predicted"/>
<dbReference type="eggNOG" id="COG1670">
    <property type="taxonomic scope" value="Bacteria"/>
</dbReference>
<dbReference type="AlphaFoldDB" id="F8E2M1"/>
<name>F8E2M1_CORRG</name>
<dbReference type="PANTHER" id="PTHR43441">
    <property type="entry name" value="RIBOSOMAL-PROTEIN-SERINE ACETYLTRANSFERASE"/>
    <property type="match status" value="1"/>
</dbReference>
<dbReference type="SUPFAM" id="SSF55729">
    <property type="entry name" value="Acyl-CoA N-acyltransferases (Nat)"/>
    <property type="match status" value="1"/>
</dbReference>
<dbReference type="Proteomes" id="UP000000492">
    <property type="component" value="Chromosome"/>
</dbReference>
<gene>
    <name evidence="2" type="ordered locus">CRES_1078</name>
</gene>
<dbReference type="HOGENOM" id="CLU_013985_3_4_11"/>
<dbReference type="InterPro" id="IPR051908">
    <property type="entry name" value="Ribosomal_N-acetyltransferase"/>
</dbReference>
<dbReference type="InterPro" id="IPR016181">
    <property type="entry name" value="Acyl_CoA_acyltransferase"/>
</dbReference>
<dbReference type="RefSeq" id="WP_013888449.1">
    <property type="nucleotide sequence ID" value="NC_015673.1"/>
</dbReference>
<organism evidence="2 3">
    <name type="scientific">Corynebacterium resistens (strain DSM 45100 / JCM 12819 / GTC 2026 / SICGH 158)</name>
    <dbReference type="NCBI Taxonomy" id="662755"/>
    <lineage>
        <taxon>Bacteria</taxon>
        <taxon>Bacillati</taxon>
        <taxon>Actinomycetota</taxon>
        <taxon>Actinomycetes</taxon>
        <taxon>Mycobacteriales</taxon>
        <taxon>Corynebacteriaceae</taxon>
        <taxon>Corynebacterium</taxon>
    </lineage>
</organism>
<feature type="domain" description="N-acetyltransferase" evidence="1">
    <location>
        <begin position="19"/>
        <end position="186"/>
    </location>
</feature>
<dbReference type="PANTHER" id="PTHR43441:SF10">
    <property type="entry name" value="ACETYLTRANSFERASE"/>
    <property type="match status" value="1"/>
</dbReference>
<dbReference type="GO" id="GO:1990189">
    <property type="term" value="F:protein N-terminal-serine acetyltransferase activity"/>
    <property type="evidence" value="ECO:0007669"/>
    <property type="project" value="TreeGrafter"/>
</dbReference>
<dbReference type="EMBL" id="CP002857">
    <property type="protein sequence ID" value="AEI09434.1"/>
    <property type="molecule type" value="Genomic_DNA"/>
</dbReference>
<sequence>MAKSPANSLHATELSDEVIRLRPLEITDARDLSKSVDARMVEFTRVPVARPNDYTVEMAEEFIAYLNNHEQAVAWALTEPLNSGDRYCGNIEFRVDPINPHTGSLGYNSAPWARGRGLQSRAVRLAARYLFELGFHRVELRARVDNHASRWVAEKAQFTFEGYARGAEFSRGEYHDLAVYSALATDPAFRQ</sequence>
<keyword evidence="3" id="KW-1185">Reference proteome</keyword>
<protein>
    <recommendedName>
        <fullName evidence="1">N-acetyltransferase domain-containing protein</fullName>
    </recommendedName>
</protein>
<evidence type="ECO:0000313" key="2">
    <source>
        <dbReference type="EMBL" id="AEI09434.1"/>
    </source>
</evidence>
<dbReference type="Gene3D" id="3.40.630.30">
    <property type="match status" value="1"/>
</dbReference>
<dbReference type="OrthoDB" id="9795188at2"/>
<dbReference type="InterPro" id="IPR000182">
    <property type="entry name" value="GNAT_dom"/>
</dbReference>
<dbReference type="GO" id="GO:0008999">
    <property type="term" value="F:protein-N-terminal-alanine acetyltransferase activity"/>
    <property type="evidence" value="ECO:0007669"/>
    <property type="project" value="TreeGrafter"/>
</dbReference>
<evidence type="ECO:0000259" key="1">
    <source>
        <dbReference type="PROSITE" id="PS51186"/>
    </source>
</evidence>
<evidence type="ECO:0000313" key="3">
    <source>
        <dbReference type="Proteomes" id="UP000000492"/>
    </source>
</evidence>
<dbReference type="PROSITE" id="PS51186">
    <property type="entry name" value="GNAT"/>
    <property type="match status" value="1"/>
</dbReference>
<dbReference type="GO" id="GO:0005737">
    <property type="term" value="C:cytoplasm"/>
    <property type="evidence" value="ECO:0007669"/>
    <property type="project" value="TreeGrafter"/>
</dbReference>
<dbReference type="Pfam" id="PF13302">
    <property type="entry name" value="Acetyltransf_3"/>
    <property type="match status" value="1"/>
</dbReference>
<dbReference type="STRING" id="662755.CRES_1078"/>